<evidence type="ECO:0000256" key="4">
    <source>
        <dbReference type="ARBA" id="ARBA00022640"/>
    </source>
</evidence>
<feature type="transmembrane region" description="Helical" evidence="10">
    <location>
        <begin position="223"/>
        <end position="249"/>
    </location>
</feature>
<dbReference type="PANTHER" id="PTHR43009">
    <property type="entry name" value="HOMOGENTISATE SOLANESYLTRANSFERASE, CHLOROPLASTIC"/>
    <property type="match status" value="1"/>
</dbReference>
<keyword evidence="9 10" id="KW-0472">Membrane</keyword>
<evidence type="ECO:0000256" key="7">
    <source>
        <dbReference type="ARBA" id="ARBA00022946"/>
    </source>
</evidence>
<dbReference type="InterPro" id="IPR044878">
    <property type="entry name" value="UbiA_sf"/>
</dbReference>
<feature type="transmembrane region" description="Helical" evidence="10">
    <location>
        <begin position="328"/>
        <end position="347"/>
    </location>
</feature>
<dbReference type="Gene3D" id="1.20.120.1780">
    <property type="entry name" value="UbiA prenyltransferase"/>
    <property type="match status" value="1"/>
</dbReference>
<name>A0A451ENJ9_9ROSI</name>
<evidence type="ECO:0000256" key="6">
    <source>
        <dbReference type="ARBA" id="ARBA00022692"/>
    </source>
</evidence>
<dbReference type="EMBL" id="MH461101">
    <property type="protein sequence ID" value="AZK16225.1"/>
    <property type="molecule type" value="mRNA"/>
</dbReference>
<protein>
    <submittedName>
        <fullName evidence="11">8-prenyl-1,3,6,7-tetrahydroxyxanthone 8-prenyltransferase</fullName>
    </submittedName>
</protein>
<dbReference type="BRENDA" id="2.5.1.B45">
    <property type="organism ID" value="17662"/>
</dbReference>
<feature type="transmembrane region" description="Helical" evidence="10">
    <location>
        <begin position="194"/>
        <end position="211"/>
    </location>
</feature>
<evidence type="ECO:0000256" key="10">
    <source>
        <dbReference type="SAM" id="Phobius"/>
    </source>
</evidence>
<evidence type="ECO:0000256" key="3">
    <source>
        <dbReference type="ARBA" id="ARBA00022528"/>
    </source>
</evidence>
<evidence type="ECO:0000256" key="9">
    <source>
        <dbReference type="ARBA" id="ARBA00023136"/>
    </source>
</evidence>
<feature type="transmembrane region" description="Helical" evidence="10">
    <location>
        <begin position="127"/>
        <end position="147"/>
    </location>
</feature>
<comment type="subcellular location">
    <subcellularLocation>
        <location evidence="1">Plastid</location>
        <location evidence="1">Chloroplast membrane</location>
        <topology evidence="1">Multi-pass membrane protein</topology>
    </subcellularLocation>
</comment>
<evidence type="ECO:0000256" key="1">
    <source>
        <dbReference type="ARBA" id="ARBA00004508"/>
    </source>
</evidence>
<feature type="transmembrane region" description="Helical" evidence="10">
    <location>
        <begin position="256"/>
        <end position="274"/>
    </location>
</feature>
<dbReference type="AlphaFoldDB" id="A0A451ENJ9"/>
<keyword evidence="7" id="KW-0809">Transit peptide</keyword>
<reference evidence="11" key="1">
    <citation type="journal article" date="2018" name="New Phytol.">
        <title>Sequential regiospecific gem-diprenylation of tetrahydroxyxanthone by prenyltransferases from Hypericum sp.</title>
        <authorList>
            <person name="Nagia M."/>
            <person name="Gaid M."/>
            <person name="Biedermann E."/>
            <person name="Fiesel T."/>
            <person name="El-Awaad I."/>
            <person name="Hansch R."/>
            <person name="Wittstock U."/>
            <person name="Beerhues L."/>
        </authorList>
    </citation>
    <scope>NUCLEOTIDE SEQUENCE</scope>
</reference>
<sequence>MELSRMLKFPSAFTFPNARCRRMVASPGQCLPQMKPSRITFSDRKSGLRPLANGTHLLKAVQIQHQRQVQHEAAEPVIAKKNDVLWRFLRPFALYTASTQFFCVLARRLVENPHTLQSLNWSMCIKILAALTSLVCTYFFTSGVNQISDIETDKINKPDLPLSSGELSVESAWAIVMGFVAVSLIAARTLYSKSFLVSIFCLLLVGGAYSIPPFRTKASTMGAPITIALMKGFVDFFAIFAGAGAVLGLPFQMSLPMVYMSIFTTLFGLGNGILKDISDMDGDRKNNIPTLATIIGAKKTLIIGTGIHILNHFGCALAAIIRPEAIKCSIVVPVHILSAFYLISQAWKMHRLNYESAQSRKLYTSLWFVYVVQYVLLPFI</sequence>
<feature type="transmembrane region" description="Helical" evidence="10">
    <location>
        <begin position="301"/>
        <end position="321"/>
    </location>
</feature>
<dbReference type="Pfam" id="PF01040">
    <property type="entry name" value="UbiA"/>
    <property type="match status" value="1"/>
</dbReference>
<feature type="transmembrane region" description="Helical" evidence="10">
    <location>
        <begin position="362"/>
        <end position="379"/>
    </location>
</feature>
<keyword evidence="4" id="KW-0934">Plastid</keyword>
<dbReference type="GO" id="GO:0016765">
    <property type="term" value="F:transferase activity, transferring alkyl or aryl (other than methyl) groups"/>
    <property type="evidence" value="ECO:0007669"/>
    <property type="project" value="InterPro"/>
</dbReference>
<gene>
    <name evidence="11" type="primary">PTpat</name>
</gene>
<dbReference type="GO" id="GO:0031969">
    <property type="term" value="C:chloroplast membrane"/>
    <property type="evidence" value="ECO:0007669"/>
    <property type="project" value="UniProtKB-SubCell"/>
</dbReference>
<proteinExistence type="evidence at transcript level"/>
<evidence type="ECO:0000256" key="8">
    <source>
        <dbReference type="ARBA" id="ARBA00022989"/>
    </source>
</evidence>
<keyword evidence="5 11" id="KW-0808">Transferase</keyword>
<dbReference type="Gene3D" id="1.10.357.140">
    <property type="entry name" value="UbiA prenyltransferase"/>
    <property type="match status" value="1"/>
</dbReference>
<keyword evidence="3" id="KW-0150">Chloroplast</keyword>
<evidence type="ECO:0000256" key="5">
    <source>
        <dbReference type="ARBA" id="ARBA00022679"/>
    </source>
</evidence>
<accession>A0A451ENJ9</accession>
<keyword evidence="6 10" id="KW-0812">Transmembrane</keyword>
<dbReference type="PANTHER" id="PTHR43009:SF10">
    <property type="entry name" value="HOMOGENTISATE SOLANESYLTRANSFERASE, CHLOROPLASTIC"/>
    <property type="match status" value="1"/>
</dbReference>
<keyword evidence="8 10" id="KW-1133">Transmembrane helix</keyword>
<organism evidence="11">
    <name type="scientific">Hypericum sampsonii</name>
    <dbReference type="NCBI Taxonomy" id="282553"/>
    <lineage>
        <taxon>Eukaryota</taxon>
        <taxon>Viridiplantae</taxon>
        <taxon>Streptophyta</taxon>
        <taxon>Embryophyta</taxon>
        <taxon>Tracheophyta</taxon>
        <taxon>Spermatophyta</taxon>
        <taxon>Magnoliopsida</taxon>
        <taxon>eudicotyledons</taxon>
        <taxon>Gunneridae</taxon>
        <taxon>Pentapetalae</taxon>
        <taxon>rosids</taxon>
        <taxon>fabids</taxon>
        <taxon>Malpighiales</taxon>
        <taxon>Hypericaceae</taxon>
        <taxon>Hypericeae</taxon>
        <taxon>Hypericum</taxon>
    </lineage>
</organism>
<evidence type="ECO:0000256" key="2">
    <source>
        <dbReference type="ARBA" id="ARBA00005985"/>
    </source>
</evidence>
<evidence type="ECO:0000313" key="11">
    <source>
        <dbReference type="EMBL" id="AZK16225.1"/>
    </source>
</evidence>
<dbReference type="InterPro" id="IPR000537">
    <property type="entry name" value="UbiA_prenyltransferase"/>
</dbReference>
<feature type="transmembrane region" description="Helical" evidence="10">
    <location>
        <begin position="167"/>
        <end position="187"/>
    </location>
</feature>
<comment type="similarity">
    <text evidence="2">Belongs to the UbiA prenyltransferase family.</text>
</comment>